<protein>
    <submittedName>
        <fullName evidence="3">OmpA family protein</fullName>
    </submittedName>
</protein>
<dbReference type="CDD" id="cd07185">
    <property type="entry name" value="OmpA_C-like"/>
    <property type="match status" value="1"/>
</dbReference>
<reference evidence="3 4" key="1">
    <citation type="submission" date="2023-04" db="EMBL/GenBank/DDBJ databases">
        <title>Jannaschia ovalis sp. nov., a marine bacterium isolated from sea tidal flat.</title>
        <authorList>
            <person name="Kwon D.Y."/>
            <person name="Kim J.-J."/>
        </authorList>
    </citation>
    <scope>NUCLEOTIDE SEQUENCE [LARGE SCALE GENOMIC DNA]</scope>
    <source>
        <strain evidence="3 4">GRR-S6-38</strain>
    </source>
</reference>
<dbReference type="Proteomes" id="UP001243420">
    <property type="component" value="Chromosome"/>
</dbReference>
<sequence length="159" mass="17588">MRERTIIAERYTPTIWTDPDGCEHWVMDDGVEGYMTPHVTRDGRPVCNRGQACGTMQADQFFASDSARIHPAGRTELQRFFQSAQAQAYGIIGHTDSRASDAYNRRLSQRRANAVARVAQASGARVIEVSGAGESRPQASNATAAGRAQNRRVEIICYR</sequence>
<keyword evidence="1" id="KW-0472">Membrane</keyword>
<dbReference type="Pfam" id="PF00691">
    <property type="entry name" value="OmpA"/>
    <property type="match status" value="1"/>
</dbReference>
<name>A0ABY8LGM8_9RHOB</name>
<evidence type="ECO:0000313" key="4">
    <source>
        <dbReference type="Proteomes" id="UP001243420"/>
    </source>
</evidence>
<evidence type="ECO:0000259" key="2">
    <source>
        <dbReference type="PROSITE" id="PS51123"/>
    </source>
</evidence>
<dbReference type="InterPro" id="IPR036737">
    <property type="entry name" value="OmpA-like_sf"/>
</dbReference>
<dbReference type="PANTHER" id="PTHR30329:SF21">
    <property type="entry name" value="LIPOPROTEIN YIAD-RELATED"/>
    <property type="match status" value="1"/>
</dbReference>
<dbReference type="InterPro" id="IPR050330">
    <property type="entry name" value="Bact_OuterMem_StrucFunc"/>
</dbReference>
<proteinExistence type="predicted"/>
<dbReference type="EMBL" id="CP122537">
    <property type="protein sequence ID" value="WGH80438.1"/>
    <property type="molecule type" value="Genomic_DNA"/>
</dbReference>
<accession>A0ABY8LGM8</accession>
<organism evidence="3 4">
    <name type="scientific">Jannaschia ovalis</name>
    <dbReference type="NCBI Taxonomy" id="3038773"/>
    <lineage>
        <taxon>Bacteria</taxon>
        <taxon>Pseudomonadati</taxon>
        <taxon>Pseudomonadota</taxon>
        <taxon>Alphaproteobacteria</taxon>
        <taxon>Rhodobacterales</taxon>
        <taxon>Roseobacteraceae</taxon>
        <taxon>Jannaschia</taxon>
    </lineage>
</organism>
<dbReference type="PROSITE" id="PS51123">
    <property type="entry name" value="OMPA_2"/>
    <property type="match status" value="1"/>
</dbReference>
<evidence type="ECO:0000256" key="1">
    <source>
        <dbReference type="PROSITE-ProRule" id="PRU00473"/>
    </source>
</evidence>
<dbReference type="Gene3D" id="3.30.1330.60">
    <property type="entry name" value="OmpA-like domain"/>
    <property type="match status" value="1"/>
</dbReference>
<evidence type="ECO:0000313" key="3">
    <source>
        <dbReference type="EMBL" id="WGH80438.1"/>
    </source>
</evidence>
<dbReference type="InterPro" id="IPR006665">
    <property type="entry name" value="OmpA-like"/>
</dbReference>
<dbReference type="PANTHER" id="PTHR30329">
    <property type="entry name" value="STATOR ELEMENT OF FLAGELLAR MOTOR COMPLEX"/>
    <property type="match status" value="1"/>
</dbReference>
<dbReference type="SUPFAM" id="SSF103088">
    <property type="entry name" value="OmpA-like"/>
    <property type="match status" value="1"/>
</dbReference>
<gene>
    <name evidence="3" type="ORF">P8627_03325</name>
</gene>
<keyword evidence="4" id="KW-1185">Reference proteome</keyword>
<feature type="domain" description="OmpA-like" evidence="2">
    <location>
        <begin position="49"/>
        <end position="159"/>
    </location>
</feature>